<proteinExistence type="predicted"/>
<name>A0A1I4UXF5_9GAMM</name>
<evidence type="ECO:0000313" key="1">
    <source>
        <dbReference type="EMBL" id="SFM93621.1"/>
    </source>
</evidence>
<evidence type="ECO:0008006" key="3">
    <source>
        <dbReference type="Google" id="ProtNLM"/>
    </source>
</evidence>
<protein>
    <recommendedName>
        <fullName evidence="3">Biofilm development protein YmgB/AriR</fullName>
    </recommendedName>
</protein>
<gene>
    <name evidence="1" type="ORF">SAMN05216516_101417</name>
</gene>
<sequence length="95" mass="10699">MKRSDDIRCIDELIGEAVMTLLESDGPLNTQALTDELGRMASEEQNVIRRQSIFGAISEVIQSIDAYRHRTDRGANVQQNASRSLFEHCSPARKH</sequence>
<dbReference type="Proteomes" id="UP000242222">
    <property type="component" value="Unassembled WGS sequence"/>
</dbReference>
<keyword evidence="2" id="KW-1185">Reference proteome</keyword>
<dbReference type="RefSeq" id="WP_092874452.1">
    <property type="nucleotide sequence ID" value="NZ_FOVC01000001.1"/>
</dbReference>
<evidence type="ECO:0000313" key="2">
    <source>
        <dbReference type="Proteomes" id="UP000242222"/>
    </source>
</evidence>
<dbReference type="AlphaFoldDB" id="A0A1I4UXF5"/>
<dbReference type="OrthoDB" id="6539751at2"/>
<accession>A0A1I4UXF5</accession>
<organism evidence="1 2">
    <name type="scientific">Izhakiella capsodis</name>
    <dbReference type="NCBI Taxonomy" id="1367852"/>
    <lineage>
        <taxon>Bacteria</taxon>
        <taxon>Pseudomonadati</taxon>
        <taxon>Pseudomonadota</taxon>
        <taxon>Gammaproteobacteria</taxon>
        <taxon>Enterobacterales</taxon>
        <taxon>Erwiniaceae</taxon>
        <taxon>Izhakiella</taxon>
    </lineage>
</organism>
<dbReference type="EMBL" id="FOVC01000001">
    <property type="protein sequence ID" value="SFM93621.1"/>
    <property type="molecule type" value="Genomic_DNA"/>
</dbReference>
<reference evidence="2" key="1">
    <citation type="submission" date="2016-10" db="EMBL/GenBank/DDBJ databases">
        <authorList>
            <person name="Varghese N."/>
            <person name="Submissions S."/>
        </authorList>
    </citation>
    <scope>NUCLEOTIDE SEQUENCE [LARGE SCALE GENOMIC DNA]</scope>
    <source>
        <strain evidence="2">N6PO6</strain>
    </source>
</reference>